<comment type="cofactor">
    <cofactor evidence="1">
        <name>Zn(2+)</name>
        <dbReference type="ChEBI" id="CHEBI:29105"/>
    </cofactor>
</comment>
<dbReference type="AlphaFoldDB" id="A0A838XZ61"/>
<dbReference type="GO" id="GO:0004222">
    <property type="term" value="F:metalloendopeptidase activity"/>
    <property type="evidence" value="ECO:0007669"/>
    <property type="project" value="InterPro"/>
</dbReference>
<evidence type="ECO:0000259" key="6">
    <source>
        <dbReference type="Pfam" id="PF00675"/>
    </source>
</evidence>
<dbReference type="InterPro" id="IPR011765">
    <property type="entry name" value="Pept_M16_N"/>
</dbReference>
<evidence type="ECO:0000256" key="2">
    <source>
        <dbReference type="ARBA" id="ARBA00007261"/>
    </source>
</evidence>
<dbReference type="GO" id="GO:0006508">
    <property type="term" value="P:proteolysis"/>
    <property type="evidence" value="ECO:0007669"/>
    <property type="project" value="InterPro"/>
</dbReference>
<keyword evidence="3" id="KW-0482">Metalloprotease</keyword>
<keyword evidence="9" id="KW-1185">Reference proteome</keyword>
<evidence type="ECO:0000256" key="1">
    <source>
        <dbReference type="ARBA" id="ARBA00001947"/>
    </source>
</evidence>
<sequence length="471" mass="50506">MLTLAPVLPAQAELTRAASAADFATIRVGGDMTSFTLDNGLQVVVIPDRRAPVVTHMIWYKVGAADEPPGMSGVAHFLEHLMFKGTKANPDGAFSQRVAAIGGVENAFTSNDYTAYFQRVAKEHLGEMMALEADRMENLVLTDEVVAPERDVVLEERRMRVDSDPGARLSETLDAMLYVNHPYGTPVIGWPAEIEALSSDNAIAFYDRFYTPNNAILVVAGDVDAQEVRALAEKTYGAVRRRAEPGARSRPAPQLVPGTRQVTLNDARVNQPNVRQVWLVPSYTTAEGRDALALDLLAEILGGGSTSRLYRQLVADDAIAASAGGWYQSTSLDDTSFMIYAVPRDGHTLEELGTAIRQTIDTLVADGVSAEELERAKKSLLSSALYAQDSQSTLARMFGAAMTTGSSIQDVRDWPAKVSAITAEEVQAAAAKYLVRPPVTAYLRPQVVAEGPAPTADAAAPSEAGATTAQP</sequence>
<dbReference type="EMBL" id="JACEON010000008">
    <property type="protein sequence ID" value="MBA4612040.1"/>
    <property type="molecule type" value="Genomic_DNA"/>
</dbReference>
<dbReference type="InterPro" id="IPR011249">
    <property type="entry name" value="Metalloenz_LuxS/M16"/>
</dbReference>
<dbReference type="GO" id="GO:0046872">
    <property type="term" value="F:metal ion binding"/>
    <property type="evidence" value="ECO:0007669"/>
    <property type="project" value="InterPro"/>
</dbReference>
<evidence type="ECO:0000313" key="9">
    <source>
        <dbReference type="Proteomes" id="UP000559404"/>
    </source>
</evidence>
<feature type="domain" description="Peptidase M16 C-terminal" evidence="7">
    <location>
        <begin position="197"/>
        <end position="380"/>
    </location>
</feature>
<evidence type="ECO:0000313" key="8">
    <source>
        <dbReference type="EMBL" id="MBA4612040.1"/>
    </source>
</evidence>
<dbReference type="InterPro" id="IPR050361">
    <property type="entry name" value="MPP/UQCRC_Complex"/>
</dbReference>
<protein>
    <submittedName>
        <fullName evidence="8">Insulinase family protein</fullName>
    </submittedName>
</protein>
<dbReference type="PANTHER" id="PTHR11851">
    <property type="entry name" value="METALLOPROTEASE"/>
    <property type="match status" value="1"/>
</dbReference>
<accession>A0A838XZ61</accession>
<evidence type="ECO:0000259" key="7">
    <source>
        <dbReference type="Pfam" id="PF05193"/>
    </source>
</evidence>
<organism evidence="8 9">
    <name type="scientific">Stappia taiwanensis</name>
    <dbReference type="NCBI Taxonomy" id="992267"/>
    <lineage>
        <taxon>Bacteria</taxon>
        <taxon>Pseudomonadati</taxon>
        <taxon>Pseudomonadota</taxon>
        <taxon>Alphaproteobacteria</taxon>
        <taxon>Hyphomicrobiales</taxon>
        <taxon>Stappiaceae</taxon>
        <taxon>Stappia</taxon>
    </lineage>
</organism>
<comment type="caution">
    <text evidence="8">The sequence shown here is derived from an EMBL/GenBank/DDBJ whole genome shotgun (WGS) entry which is preliminary data.</text>
</comment>
<dbReference type="Proteomes" id="UP000559404">
    <property type="component" value="Unassembled WGS sequence"/>
</dbReference>
<dbReference type="Pfam" id="PF05193">
    <property type="entry name" value="Peptidase_M16_C"/>
    <property type="match status" value="1"/>
</dbReference>
<dbReference type="Pfam" id="PF00675">
    <property type="entry name" value="Peptidase_M16"/>
    <property type="match status" value="1"/>
</dbReference>
<evidence type="ECO:0000256" key="4">
    <source>
        <dbReference type="RuleBase" id="RU004447"/>
    </source>
</evidence>
<reference evidence="8 9" key="2">
    <citation type="submission" date="2020-08" db="EMBL/GenBank/DDBJ databases">
        <title>Stappia taiwanensis sp. nov., isolated from a coastal thermal spring.</title>
        <authorList>
            <person name="Kampfer P."/>
        </authorList>
    </citation>
    <scope>NUCLEOTIDE SEQUENCE [LARGE SCALE GENOMIC DNA]</scope>
    <source>
        <strain evidence="8 9">DSM 23284</strain>
    </source>
</reference>
<evidence type="ECO:0000256" key="5">
    <source>
        <dbReference type="SAM" id="MobiDB-lite"/>
    </source>
</evidence>
<name>A0A838XZ61_9HYPH</name>
<feature type="domain" description="Peptidase M16 N-terminal" evidence="6">
    <location>
        <begin position="43"/>
        <end position="188"/>
    </location>
</feature>
<comment type="similarity">
    <text evidence="2 4">Belongs to the peptidase M16 family.</text>
</comment>
<gene>
    <name evidence="8" type="ORF">H1W37_10275</name>
</gene>
<dbReference type="InterPro" id="IPR007863">
    <property type="entry name" value="Peptidase_M16_C"/>
</dbReference>
<feature type="region of interest" description="Disordered" evidence="5">
    <location>
        <begin position="452"/>
        <end position="471"/>
    </location>
</feature>
<dbReference type="RefSeq" id="WP_181760315.1">
    <property type="nucleotide sequence ID" value="NZ_BMCR01000003.1"/>
</dbReference>
<keyword evidence="3" id="KW-0645">Protease</keyword>
<proteinExistence type="inferred from homology"/>
<dbReference type="SUPFAM" id="SSF63411">
    <property type="entry name" value="LuxS/MPP-like metallohydrolase"/>
    <property type="match status" value="2"/>
</dbReference>
<dbReference type="Gene3D" id="3.30.830.10">
    <property type="entry name" value="Metalloenzyme, LuxS/M16 peptidase-like"/>
    <property type="match status" value="2"/>
</dbReference>
<dbReference type="PANTHER" id="PTHR11851:SF49">
    <property type="entry name" value="MITOCHONDRIAL-PROCESSING PEPTIDASE SUBUNIT ALPHA"/>
    <property type="match status" value="1"/>
</dbReference>
<evidence type="ECO:0000256" key="3">
    <source>
        <dbReference type="ARBA" id="ARBA00023049"/>
    </source>
</evidence>
<dbReference type="InterPro" id="IPR001431">
    <property type="entry name" value="Pept_M16_Zn_BS"/>
</dbReference>
<reference evidence="8 9" key="1">
    <citation type="submission" date="2020-07" db="EMBL/GenBank/DDBJ databases">
        <authorList>
            <person name="Li M."/>
        </authorList>
    </citation>
    <scope>NUCLEOTIDE SEQUENCE [LARGE SCALE GENOMIC DNA]</scope>
    <source>
        <strain evidence="8 9">DSM 23284</strain>
    </source>
</reference>
<dbReference type="PROSITE" id="PS00143">
    <property type="entry name" value="INSULINASE"/>
    <property type="match status" value="1"/>
</dbReference>
<keyword evidence="3" id="KW-0378">Hydrolase</keyword>